<sequence>MNTWLRNLNRWLLFFTLFRWVKVKGTDVRKKAKQMIN</sequence>
<evidence type="ECO:0000256" key="1">
    <source>
        <dbReference type="SAM" id="SignalP"/>
    </source>
</evidence>
<keyword evidence="1" id="KW-0732">Signal</keyword>
<dbReference type="EMBL" id="GBRH01267703">
    <property type="protein sequence ID" value="JAD30192.1"/>
    <property type="molecule type" value="Transcribed_RNA"/>
</dbReference>
<proteinExistence type="predicted"/>
<feature type="chain" id="PRO_5002042296" evidence="1">
    <location>
        <begin position="26"/>
        <end position="37"/>
    </location>
</feature>
<feature type="signal peptide" evidence="1">
    <location>
        <begin position="1"/>
        <end position="25"/>
    </location>
</feature>
<reference evidence="2" key="2">
    <citation type="journal article" date="2015" name="Data Brief">
        <title>Shoot transcriptome of the giant reed, Arundo donax.</title>
        <authorList>
            <person name="Barrero R.A."/>
            <person name="Guerrero F.D."/>
            <person name="Moolhuijzen P."/>
            <person name="Goolsby J.A."/>
            <person name="Tidwell J."/>
            <person name="Bellgard S.E."/>
            <person name="Bellgard M.I."/>
        </authorList>
    </citation>
    <scope>NUCLEOTIDE SEQUENCE</scope>
    <source>
        <tissue evidence="2">Shoot tissue taken approximately 20 cm above the soil surface</tissue>
    </source>
</reference>
<protein>
    <submittedName>
        <fullName evidence="2">Uncharacterized protein</fullName>
    </submittedName>
</protein>
<dbReference type="AlphaFoldDB" id="A0A0A8Z5S1"/>
<evidence type="ECO:0000313" key="2">
    <source>
        <dbReference type="EMBL" id="JAD30192.1"/>
    </source>
</evidence>
<accession>A0A0A8Z5S1</accession>
<organism evidence="2">
    <name type="scientific">Arundo donax</name>
    <name type="common">Giant reed</name>
    <name type="synonym">Donax arundinaceus</name>
    <dbReference type="NCBI Taxonomy" id="35708"/>
    <lineage>
        <taxon>Eukaryota</taxon>
        <taxon>Viridiplantae</taxon>
        <taxon>Streptophyta</taxon>
        <taxon>Embryophyta</taxon>
        <taxon>Tracheophyta</taxon>
        <taxon>Spermatophyta</taxon>
        <taxon>Magnoliopsida</taxon>
        <taxon>Liliopsida</taxon>
        <taxon>Poales</taxon>
        <taxon>Poaceae</taxon>
        <taxon>PACMAD clade</taxon>
        <taxon>Arundinoideae</taxon>
        <taxon>Arundineae</taxon>
        <taxon>Arundo</taxon>
    </lineage>
</organism>
<name>A0A0A8Z5S1_ARUDO</name>
<reference evidence="2" key="1">
    <citation type="submission" date="2014-09" db="EMBL/GenBank/DDBJ databases">
        <authorList>
            <person name="Magalhaes I.L.F."/>
            <person name="Oliveira U."/>
            <person name="Santos F.R."/>
            <person name="Vidigal T.H.D.A."/>
            <person name="Brescovit A.D."/>
            <person name="Santos A.J."/>
        </authorList>
    </citation>
    <scope>NUCLEOTIDE SEQUENCE</scope>
    <source>
        <tissue evidence="2">Shoot tissue taken approximately 20 cm above the soil surface</tissue>
    </source>
</reference>